<protein>
    <submittedName>
        <fullName evidence="1">Uncharacterized protein</fullName>
    </submittedName>
</protein>
<evidence type="ECO:0000313" key="3">
    <source>
        <dbReference type="Proteomes" id="UP000061348"/>
    </source>
</evidence>
<dbReference type="Proteomes" id="UP000239731">
    <property type="component" value="Unassembled WGS sequence"/>
</dbReference>
<reference evidence="2 4" key="2">
    <citation type="submission" date="2018-03" db="EMBL/GenBank/DDBJ databases">
        <title>Blue discolouration in mozzarella cheese caused by Pseudomonas fluorescens.</title>
        <authorList>
            <person name="Chiesa F."/>
            <person name="Dalmasso A."/>
            <person name="Lomonaco S."/>
        </authorList>
    </citation>
    <scope>NUCLEOTIDE SEQUENCE [LARGE SCALE GENOMIC DNA]</scope>
    <source>
        <strain evidence="2 4">11293</strain>
    </source>
</reference>
<evidence type="ECO:0000313" key="2">
    <source>
        <dbReference type="EMBL" id="PRW93194.1"/>
    </source>
</evidence>
<evidence type="ECO:0000313" key="4">
    <source>
        <dbReference type="Proteomes" id="UP000239731"/>
    </source>
</evidence>
<dbReference type="PATRIC" id="fig|294.192.peg.5439"/>
<accession>A0A109LF02</accession>
<proteinExistence type="predicted"/>
<dbReference type="AlphaFoldDB" id="A0A109LF02"/>
<dbReference type="Proteomes" id="UP000061348">
    <property type="component" value="Unassembled WGS sequence"/>
</dbReference>
<dbReference type="RefSeq" id="WP_034127648.1">
    <property type="nucleotide sequence ID" value="NZ_JRXU01000021.1"/>
</dbReference>
<organism evidence="1 3">
    <name type="scientific">Pseudomonas fluorescens</name>
    <dbReference type="NCBI Taxonomy" id="294"/>
    <lineage>
        <taxon>Bacteria</taxon>
        <taxon>Pseudomonadati</taxon>
        <taxon>Pseudomonadota</taxon>
        <taxon>Gammaproteobacteria</taxon>
        <taxon>Pseudomonadales</taxon>
        <taxon>Pseudomonadaceae</taxon>
        <taxon>Pseudomonas</taxon>
    </lineage>
</organism>
<name>A0A109LF02_PSEFL</name>
<dbReference type="EMBL" id="PVUH01000006">
    <property type="protein sequence ID" value="PRW93194.1"/>
    <property type="molecule type" value="Genomic_DNA"/>
</dbReference>
<dbReference type="EMBL" id="LCYA01000093">
    <property type="protein sequence ID" value="KWV86438.1"/>
    <property type="molecule type" value="Genomic_DNA"/>
</dbReference>
<evidence type="ECO:0000313" key="1">
    <source>
        <dbReference type="EMBL" id="KWV86438.1"/>
    </source>
</evidence>
<sequence>MKKTATPRAINEFSRFEIPGETFGWTGEGQIHIDNYDKQSRWFSTSVNRDWGKALTGAADVEVVIRLRGEQAGETLIAAHPEGTGRLNDISVEKPSLYRFYIRSTATGEVWVSFKFDSNRKMVIESISVLGPVRKKTTKAPIHP</sequence>
<reference evidence="1 3" key="1">
    <citation type="submission" date="2015-05" db="EMBL/GenBank/DDBJ databases">
        <title>A genomic and transcriptomic approach to investigate the blue pigment phenotype in Pseudomonas fluorescens.</title>
        <authorList>
            <person name="Andreani N.A."/>
            <person name="Cardazzo B."/>
        </authorList>
    </citation>
    <scope>NUCLEOTIDE SEQUENCE [LARGE SCALE GENOMIC DNA]</scope>
    <source>
        <strain evidence="1 3">Ps_22</strain>
    </source>
</reference>
<gene>
    <name evidence="2" type="ORF">C7A10_11960</name>
    <name evidence="1" type="ORF">PFLmoz3_03871</name>
</gene>
<comment type="caution">
    <text evidence="1">The sequence shown here is derived from an EMBL/GenBank/DDBJ whole genome shotgun (WGS) entry which is preliminary data.</text>
</comment>
<dbReference type="GeneID" id="86981902"/>